<evidence type="ECO:0000256" key="3">
    <source>
        <dbReference type="ARBA" id="ARBA00022618"/>
    </source>
</evidence>
<dbReference type="GO" id="GO:0007059">
    <property type="term" value="P:chromosome segregation"/>
    <property type="evidence" value="ECO:0007669"/>
    <property type="project" value="UniProtKB-UniRule"/>
</dbReference>
<dbReference type="Gene3D" id="1.10.150.130">
    <property type="match status" value="1"/>
</dbReference>
<dbReference type="SUPFAM" id="SSF56349">
    <property type="entry name" value="DNA breaking-rejoining enzymes"/>
    <property type="match status" value="1"/>
</dbReference>
<dbReference type="Proteomes" id="UP000287609">
    <property type="component" value="Unassembled WGS sequence"/>
</dbReference>
<dbReference type="InterPro" id="IPR002104">
    <property type="entry name" value="Integrase_catalytic"/>
</dbReference>
<keyword evidence="2 9" id="KW-0963">Cytoplasm</keyword>
<dbReference type="Pfam" id="PF00589">
    <property type="entry name" value="Phage_integrase"/>
    <property type="match status" value="1"/>
</dbReference>
<dbReference type="InterPro" id="IPR004107">
    <property type="entry name" value="Integrase_SAM-like_N"/>
</dbReference>
<evidence type="ECO:0000256" key="9">
    <source>
        <dbReference type="HAMAP-Rule" id="MF_01808"/>
    </source>
</evidence>
<dbReference type="InterPro" id="IPR013762">
    <property type="entry name" value="Integrase-like_cat_sf"/>
</dbReference>
<dbReference type="GO" id="GO:0005737">
    <property type="term" value="C:cytoplasm"/>
    <property type="evidence" value="ECO:0007669"/>
    <property type="project" value="UniProtKB-SubCell"/>
</dbReference>
<feature type="active site" evidence="9">
    <location>
        <position position="174"/>
    </location>
</feature>
<keyword evidence="5 9" id="KW-0229">DNA integration</keyword>
<keyword evidence="6 9" id="KW-0238">DNA-binding</keyword>
<feature type="active site" evidence="9">
    <location>
        <position position="198"/>
    </location>
</feature>
<comment type="caution">
    <text evidence="12">The sequence shown here is derived from an EMBL/GenBank/DDBJ whole genome shotgun (WGS) entry which is preliminary data.</text>
</comment>
<dbReference type="InterPro" id="IPR011010">
    <property type="entry name" value="DNA_brk_join_enz"/>
</dbReference>
<accession>A0A430FS75</accession>
<dbReference type="InterPro" id="IPR044068">
    <property type="entry name" value="CB"/>
</dbReference>
<dbReference type="GO" id="GO:0006313">
    <property type="term" value="P:DNA transposition"/>
    <property type="evidence" value="ECO:0007669"/>
    <property type="project" value="UniProtKB-UniRule"/>
</dbReference>
<evidence type="ECO:0000259" key="10">
    <source>
        <dbReference type="PROSITE" id="PS51898"/>
    </source>
</evidence>
<name>A0A430FS75_9BIFI</name>
<evidence type="ECO:0000256" key="7">
    <source>
        <dbReference type="ARBA" id="ARBA00023172"/>
    </source>
</evidence>
<feature type="active site" evidence="9">
    <location>
        <position position="268"/>
    </location>
</feature>
<comment type="function">
    <text evidence="9">Site-specific tyrosine recombinase, which acts by catalyzing the cutting and rejoining of the recombining DNA molecules. The XerC-XerD complex is essential to convert dimers of the bacterial chromosome into monomers to permit their segregation at cell division. It also contributes to the segregational stability of plasmids.</text>
</comment>
<feature type="active site" description="O-(3'-phospho-DNA)-tyrosine intermediate" evidence="9">
    <location>
        <position position="303"/>
    </location>
</feature>
<feature type="domain" description="Tyr recombinase" evidence="10">
    <location>
        <begin position="115"/>
        <end position="316"/>
    </location>
</feature>
<evidence type="ECO:0000256" key="8">
    <source>
        <dbReference type="ARBA" id="ARBA00023306"/>
    </source>
</evidence>
<feature type="domain" description="Core-binding (CB)" evidence="11">
    <location>
        <begin position="5"/>
        <end position="94"/>
    </location>
</feature>
<dbReference type="Pfam" id="PF02899">
    <property type="entry name" value="Phage_int_SAM_1"/>
    <property type="match status" value="1"/>
</dbReference>
<dbReference type="InterPro" id="IPR010998">
    <property type="entry name" value="Integrase_recombinase_N"/>
</dbReference>
<keyword evidence="13" id="KW-1185">Reference proteome</keyword>
<dbReference type="AlphaFoldDB" id="A0A430FS75"/>
<evidence type="ECO:0000256" key="2">
    <source>
        <dbReference type="ARBA" id="ARBA00022490"/>
    </source>
</evidence>
<dbReference type="PANTHER" id="PTHR30349:SF77">
    <property type="entry name" value="TYROSINE RECOMBINASE XERC"/>
    <property type="match status" value="1"/>
</dbReference>
<proteinExistence type="inferred from homology"/>
<dbReference type="OrthoDB" id="9801717at2"/>
<organism evidence="12 13">
    <name type="scientific">Bifidobacterium dolichotidis</name>
    <dbReference type="NCBI Taxonomy" id="2306976"/>
    <lineage>
        <taxon>Bacteria</taxon>
        <taxon>Bacillati</taxon>
        <taxon>Actinomycetota</taxon>
        <taxon>Actinomycetes</taxon>
        <taxon>Bifidobacteriales</taxon>
        <taxon>Bifidobacteriaceae</taxon>
        <taxon>Bifidobacterium</taxon>
    </lineage>
</organism>
<dbReference type="PROSITE" id="PS51900">
    <property type="entry name" value="CB"/>
    <property type="match status" value="1"/>
</dbReference>
<dbReference type="SUPFAM" id="SSF47823">
    <property type="entry name" value="lambda integrase-like, N-terminal domain"/>
    <property type="match status" value="1"/>
</dbReference>
<evidence type="ECO:0000256" key="1">
    <source>
        <dbReference type="ARBA" id="ARBA00004496"/>
    </source>
</evidence>
<dbReference type="InterPro" id="IPR050090">
    <property type="entry name" value="Tyrosine_recombinase_XerCD"/>
</dbReference>
<dbReference type="NCBIfam" id="NF001399">
    <property type="entry name" value="PRK00283.1"/>
    <property type="match status" value="1"/>
</dbReference>
<evidence type="ECO:0000256" key="6">
    <source>
        <dbReference type="ARBA" id="ARBA00023125"/>
    </source>
</evidence>
<comment type="similarity">
    <text evidence="9">Belongs to the 'phage' integrase family. XerC subfamily.</text>
</comment>
<feature type="active site" evidence="9">
    <location>
        <position position="271"/>
    </location>
</feature>
<dbReference type="GO" id="GO:0009037">
    <property type="term" value="F:tyrosine-based site-specific recombinase activity"/>
    <property type="evidence" value="ECO:0007669"/>
    <property type="project" value="UniProtKB-UniRule"/>
</dbReference>
<evidence type="ECO:0000313" key="12">
    <source>
        <dbReference type="EMBL" id="RSX55736.1"/>
    </source>
</evidence>
<dbReference type="HAMAP" id="MF_01808">
    <property type="entry name" value="Recomb_XerC_XerD"/>
    <property type="match status" value="1"/>
</dbReference>
<dbReference type="PANTHER" id="PTHR30349">
    <property type="entry name" value="PHAGE INTEGRASE-RELATED"/>
    <property type="match status" value="1"/>
</dbReference>
<evidence type="ECO:0000259" key="11">
    <source>
        <dbReference type="PROSITE" id="PS51900"/>
    </source>
</evidence>
<dbReference type="RefSeq" id="WP_125963367.1">
    <property type="nucleotide sequence ID" value="NZ_QXGM01000001.1"/>
</dbReference>
<dbReference type="GO" id="GO:0003677">
    <property type="term" value="F:DNA binding"/>
    <property type="evidence" value="ECO:0007669"/>
    <property type="project" value="UniProtKB-UniRule"/>
</dbReference>
<comment type="subcellular location">
    <subcellularLocation>
        <location evidence="1 9">Cytoplasm</location>
    </subcellularLocation>
</comment>
<dbReference type="PROSITE" id="PS51898">
    <property type="entry name" value="TYR_RECOMBINASE"/>
    <property type="match status" value="1"/>
</dbReference>
<evidence type="ECO:0000256" key="5">
    <source>
        <dbReference type="ARBA" id="ARBA00022908"/>
    </source>
</evidence>
<dbReference type="InterPro" id="IPR023009">
    <property type="entry name" value="Tyrosine_recombinase_XerC/XerD"/>
</dbReference>
<dbReference type="EMBL" id="QXGM01000001">
    <property type="protein sequence ID" value="RSX55736.1"/>
    <property type="molecule type" value="Genomic_DNA"/>
</dbReference>
<comment type="subunit">
    <text evidence="9">Forms a cyclic heterotetrameric complex composed of two molecules of XerC and two molecules of XerD.</text>
</comment>
<keyword evidence="3 9" id="KW-0132">Cell division</keyword>
<evidence type="ECO:0000256" key="4">
    <source>
        <dbReference type="ARBA" id="ARBA00022829"/>
    </source>
</evidence>
<dbReference type="Gene3D" id="1.10.443.10">
    <property type="entry name" value="Intergrase catalytic core"/>
    <property type="match status" value="1"/>
</dbReference>
<sequence length="322" mass="35780">MKSSSQQTAWYAQTLDEYATFLIANRGLSEHTVRAYVGDVERCCIYVTELGASSWNTITLDMLRNWMATEAQHIAKSSLARRTVSVRQFFVWATEHHVCAHNVAAVLQIPKTAKPLPAVLNEQQAERLMDEVDAEAVEAQHEAADSTSLCYERREVSTIRDCAILELLYATGIRVAELTGLNIADVNMTNRTIRVTGKGNKQRVVPYGVPAQRALDTWLNVGRPRFASDQSEQALFLGVRGSRINQRIVRAVVHREAARAGVPDISPHALRHSAATHLLDGGADLREVQELLGHSSLGTTQRYTHVSIGQLKQRYAQAFPRA</sequence>
<evidence type="ECO:0000313" key="13">
    <source>
        <dbReference type="Proteomes" id="UP000287609"/>
    </source>
</evidence>
<keyword evidence="7 9" id="KW-0233">DNA recombination</keyword>
<protein>
    <recommendedName>
        <fullName evidence="9">Tyrosine recombinase XerC</fullName>
    </recommendedName>
</protein>
<gene>
    <name evidence="9" type="primary">xerC</name>
    <name evidence="12" type="ORF">D2E26_0299</name>
</gene>
<dbReference type="GO" id="GO:0051301">
    <property type="term" value="P:cell division"/>
    <property type="evidence" value="ECO:0007669"/>
    <property type="project" value="UniProtKB-KW"/>
</dbReference>
<dbReference type="CDD" id="cd00798">
    <property type="entry name" value="INT_XerDC_C"/>
    <property type="match status" value="1"/>
</dbReference>
<reference evidence="12 13" key="1">
    <citation type="submission" date="2018-09" db="EMBL/GenBank/DDBJ databases">
        <title>Characterization of the phylogenetic diversity of five novel species belonging to the genus Bifidobacterium.</title>
        <authorList>
            <person name="Lugli G.A."/>
            <person name="Duranti S."/>
            <person name="Milani C."/>
        </authorList>
    </citation>
    <scope>NUCLEOTIDE SEQUENCE [LARGE SCALE GENOMIC DNA]</scope>
    <source>
        <strain evidence="12 13">2036B</strain>
    </source>
</reference>
<feature type="active site" evidence="9">
    <location>
        <position position="294"/>
    </location>
</feature>
<keyword evidence="8 9" id="KW-0131">Cell cycle</keyword>
<keyword evidence="4 9" id="KW-0159">Chromosome partition</keyword>